<gene>
    <name evidence="3" type="ORF">E5352_13045</name>
</gene>
<dbReference type="Proteomes" id="UP000306631">
    <property type="component" value="Unassembled WGS sequence"/>
</dbReference>
<feature type="transmembrane region" description="Helical" evidence="2">
    <location>
        <begin position="36"/>
        <end position="52"/>
    </location>
</feature>
<evidence type="ECO:0000313" key="4">
    <source>
        <dbReference type="Proteomes" id="UP000306631"/>
    </source>
</evidence>
<keyword evidence="2" id="KW-0472">Membrane</keyword>
<dbReference type="AlphaFoldDB" id="A0A4S2CW13"/>
<protein>
    <recommendedName>
        <fullName evidence="5">Carboxypeptidase regulatory-like domain-containing protein</fullName>
    </recommendedName>
</protein>
<sequence>MSDARWIAVALAVIVLLGSARLLWHQRQGPRRSAGRLLCLLVLQAASGVLLFRCLVPPQTSAPAGQLTVLTAAADTVRWTRSPGDTVIALPEAPAHADSRPAPDLATALRQHPGTRSLRVIGDGLSARDRDTPLPAQVSARASPPPVGWVALQPPSAAAPGAVFVLRARAQGVATASAELLDPAGRVVDRARIGDDGRVQLQGVARASGRSEFRLRLLDADQHAVDSIVVPLQTIAQPVPRVVIVAGAPGPELKYLRRWATDTGLAVQTQASAGGGVLLGDGPVALSAARLAATDVLILDERSLAALDGAQRGAVQQALRNGLGVLVRTSGPLPDGARQTLRNWGLAVTGSSQTLPLTLPADPDPALLQARRGPPRPSGQSTVHADEADAASRSAAAPVLEQFTLRTADASALLHDAKGAAIGGWRGIGQGRLALLPVTDTYRLVLAGRDDRHAELWSGMLTTLARALPATATVRPGSATPWAGERLALCNLQGPTQVRAPDGSDTALVIDPSSGTDACAGYWPQQPGWHQLRHGDTTHAVYVFDPAGAQALYRQQLREANAVRVGGADRATATTHAVPGPRWPWLLAFVLVSGLLWWLERRRPRAATA</sequence>
<dbReference type="RefSeq" id="WP_136005670.1">
    <property type="nucleotide sequence ID" value="NZ_SRYW01000011.1"/>
</dbReference>
<proteinExistence type="predicted"/>
<comment type="caution">
    <text evidence="3">The sequence shown here is derived from an EMBL/GenBank/DDBJ whole genome shotgun (WGS) entry which is preliminary data.</text>
</comment>
<keyword evidence="2" id="KW-0812">Transmembrane</keyword>
<dbReference type="EMBL" id="SRYW01000011">
    <property type="protein sequence ID" value="TGY33137.1"/>
    <property type="molecule type" value="Genomic_DNA"/>
</dbReference>
<dbReference type="OrthoDB" id="7199749at2"/>
<feature type="region of interest" description="Disordered" evidence="1">
    <location>
        <begin position="369"/>
        <end position="390"/>
    </location>
</feature>
<evidence type="ECO:0000313" key="3">
    <source>
        <dbReference type="EMBL" id="TGY33137.1"/>
    </source>
</evidence>
<evidence type="ECO:0008006" key="5">
    <source>
        <dbReference type="Google" id="ProtNLM"/>
    </source>
</evidence>
<keyword evidence="2" id="KW-1133">Transmembrane helix</keyword>
<feature type="transmembrane region" description="Helical" evidence="2">
    <location>
        <begin position="6"/>
        <end position="24"/>
    </location>
</feature>
<evidence type="ECO:0000256" key="2">
    <source>
        <dbReference type="SAM" id="Phobius"/>
    </source>
</evidence>
<organism evidence="3 4">
    <name type="scientific">Stenotrophomonas maltophilia</name>
    <name type="common">Pseudomonas maltophilia</name>
    <name type="synonym">Xanthomonas maltophilia</name>
    <dbReference type="NCBI Taxonomy" id="40324"/>
    <lineage>
        <taxon>Bacteria</taxon>
        <taxon>Pseudomonadati</taxon>
        <taxon>Pseudomonadota</taxon>
        <taxon>Gammaproteobacteria</taxon>
        <taxon>Lysobacterales</taxon>
        <taxon>Lysobacteraceae</taxon>
        <taxon>Stenotrophomonas</taxon>
        <taxon>Stenotrophomonas maltophilia group</taxon>
    </lineage>
</organism>
<accession>A0A4S2CW13</accession>
<reference evidence="3 4" key="1">
    <citation type="submission" date="2019-04" db="EMBL/GenBank/DDBJ databases">
        <title>Microbes associate with the intestines of laboratory mice.</title>
        <authorList>
            <person name="Navarre W."/>
            <person name="Wong E."/>
            <person name="Huang K."/>
            <person name="Tropini C."/>
            <person name="Ng K."/>
            <person name="Yu B."/>
        </authorList>
    </citation>
    <scope>NUCLEOTIDE SEQUENCE [LARGE SCALE GENOMIC DNA]</scope>
    <source>
        <strain evidence="3 4">NM62_B4-13</strain>
    </source>
</reference>
<evidence type="ECO:0000256" key="1">
    <source>
        <dbReference type="SAM" id="MobiDB-lite"/>
    </source>
</evidence>
<name>A0A4S2CW13_STEMA</name>
<feature type="transmembrane region" description="Helical" evidence="2">
    <location>
        <begin position="583"/>
        <end position="599"/>
    </location>
</feature>